<evidence type="ECO:0000256" key="2">
    <source>
        <dbReference type="ARBA" id="ARBA00006809"/>
    </source>
</evidence>
<comment type="subcellular location">
    <subcellularLocation>
        <location evidence="1">Nucleus</location>
    </subcellularLocation>
</comment>
<evidence type="ECO:0000256" key="3">
    <source>
        <dbReference type="ARBA" id="ARBA00023242"/>
    </source>
</evidence>
<evidence type="ECO:0000313" key="6">
    <source>
        <dbReference type="Proteomes" id="UP000306102"/>
    </source>
</evidence>
<proteinExistence type="inferred from homology"/>
<keyword evidence="3" id="KW-0539">Nucleus</keyword>
<dbReference type="PANTHER" id="PTHR13213">
    <property type="entry name" value="MYB-BINDING PROTEIN 1A FAMILY MEMBER"/>
    <property type="match status" value="1"/>
</dbReference>
<dbReference type="PANTHER" id="PTHR13213:SF2">
    <property type="entry name" value="MYB-BINDING PROTEIN 1A"/>
    <property type="match status" value="1"/>
</dbReference>
<name>A0A4V3WQT6_CAMSN</name>
<feature type="compositionally biased region" description="Acidic residues" evidence="4">
    <location>
        <begin position="895"/>
        <end position="920"/>
    </location>
</feature>
<keyword evidence="6" id="KW-1185">Reference proteome</keyword>
<dbReference type="EMBL" id="SDRB02001317">
    <property type="protein sequence ID" value="THG21577.1"/>
    <property type="molecule type" value="Genomic_DNA"/>
</dbReference>
<organism evidence="5 6">
    <name type="scientific">Camellia sinensis var. sinensis</name>
    <name type="common">China tea</name>
    <dbReference type="NCBI Taxonomy" id="542762"/>
    <lineage>
        <taxon>Eukaryota</taxon>
        <taxon>Viridiplantae</taxon>
        <taxon>Streptophyta</taxon>
        <taxon>Embryophyta</taxon>
        <taxon>Tracheophyta</taxon>
        <taxon>Spermatophyta</taxon>
        <taxon>Magnoliopsida</taxon>
        <taxon>eudicotyledons</taxon>
        <taxon>Gunneridae</taxon>
        <taxon>Pentapetalae</taxon>
        <taxon>asterids</taxon>
        <taxon>Ericales</taxon>
        <taxon>Theaceae</taxon>
        <taxon>Camellia</taxon>
    </lineage>
</organism>
<evidence type="ECO:0000313" key="5">
    <source>
        <dbReference type="EMBL" id="THG21577.1"/>
    </source>
</evidence>
<feature type="region of interest" description="Disordered" evidence="4">
    <location>
        <begin position="1"/>
        <end position="85"/>
    </location>
</feature>
<dbReference type="Proteomes" id="UP000306102">
    <property type="component" value="Unassembled WGS sequence"/>
</dbReference>
<dbReference type="GO" id="GO:0003677">
    <property type="term" value="F:DNA binding"/>
    <property type="evidence" value="ECO:0007669"/>
    <property type="project" value="InterPro"/>
</dbReference>
<gene>
    <name evidence="5" type="ORF">TEA_007951</name>
</gene>
<evidence type="ECO:0008006" key="7">
    <source>
        <dbReference type="Google" id="ProtNLM"/>
    </source>
</evidence>
<feature type="compositionally biased region" description="Basic and acidic residues" evidence="4">
    <location>
        <begin position="68"/>
        <end position="85"/>
    </location>
</feature>
<comment type="similarity">
    <text evidence="2">Belongs to the MYBBP1A family.</text>
</comment>
<comment type="caution">
    <text evidence="5">The sequence shown here is derived from an EMBL/GenBank/DDBJ whole genome shotgun (WGS) entry which is preliminary data.</text>
</comment>
<dbReference type="GO" id="GO:0006355">
    <property type="term" value="P:regulation of DNA-templated transcription"/>
    <property type="evidence" value="ECO:0007669"/>
    <property type="project" value="InterPro"/>
</dbReference>
<feature type="compositionally biased region" description="Polar residues" evidence="4">
    <location>
        <begin position="47"/>
        <end position="58"/>
    </location>
</feature>
<sequence length="1286" mass="143673">MGSKKRGSSVAEEVENQLDTGTDNVVSEPMKKKMKKEKQKEVADGSGTPSSTAQSITSMERRKKRKALDKEKHRETSDDVGAKPKPLDLKVDETWVPMATSPSGGLPEFHISVFKGLASADASVREASVEAMVIELREVQMAYDKLEKKELVDGGLQLEAEKDDGLNNCAPSLRYAVRRLIRGVSSSRECARQGFALGLTILVGAIPSIKVDALLKLIVDLLEVSSSMKGQEVRDCLLGRLFAYGAVARSGRLTEELVSDKKSASIREFISSLISLAAKKRYLQEPAVSVIFDLIEKLPVKALLNQVIEAPGLQEWFIGAIEVGNPDALLLALRVRERISVDRKVFGKLLPDPYSPSGLFSADHLSSISNCLKESTFCQPRVHSVWPVLVNILLPDMVLQDVDSTSGLNSIKKHKKNRKCSSSEEEIEKNLRCFFEVVVEGCLLSSSHDRKHLVFDVLLLLLPRLPTSCVPIVLSYKLVQCLMDILSTKDSWLFKVGQHFLKHLSDWVMSDDVRRVAVIVALQKHSNGTFDSITRTKTVKDLMAEFKTESGCMLLIQNLMSMFLDEGHASEEPSDQSQTTDDNSEIGSVEDKDSVGAMGTSDFLKSWVIDSLPSVLKHLHLDPEAKFQVQKEVLKFLAVQGIFSSSLGTEITSFELQEKFRWPKAATSSALCRMCIEQVQLLLANAQKGEGSHLMESGLETNDLGSYFMQFLNTLCNIPSVSLFMTLNNEDEKAFKKLQAMETRLSREERNCGLSAGANKLHALRYLLIQLVLQVLLRPGEFSEAVSELIICCKKAFSTADLLDSSGEDEIDGDGTPMLMDVLVDTLLSLLPQSSAPMRSAIEQVFKYFCNDVTDNGLLRMLRVIKKDLKPARHQDKDSEDDDDNDDDVEDVFGIEEAEESDEAETGETAESDEQTDDSEAVVGVETIDKELTEASDDSDGGMDDDAMFRMDTYLARILKERKNQAGGETAHSQLALFKLRVLSLLEIYLQENQGKSFLSKLRKPQVLKVYSNLAQAFVNPHTAEGSEQFGQRIWGILQKKIFKAKDYPRGESVQLSMLEPLLEKNLKLASKPFKKKKSVANPSKKKQSASWNRHKIITSLAQNSTFWILKIIDSRKFPESELQKVFDIFRGALAAFFESKKSQMKAEFLKDIFRRRPWIGHHLFEFLLEKCCCSKSEFRRVEALDLVIEILKSLISVSTDESGRAVSKKTLNSHLPKLCHLIKELVTNMPEKQARRAEVRKFCSKVFQIITSLNLSKSFLKSLESDAHATCASQLGEVFLALKKR</sequence>
<protein>
    <recommendedName>
        <fullName evidence="7">DNA polymerase V</fullName>
    </recommendedName>
</protein>
<reference evidence="5 6" key="1">
    <citation type="journal article" date="2018" name="Proc. Natl. Acad. Sci. U.S.A.">
        <title>Draft genome sequence of Camellia sinensis var. sinensis provides insights into the evolution of the tea genome and tea quality.</title>
        <authorList>
            <person name="Wei C."/>
            <person name="Yang H."/>
            <person name="Wang S."/>
            <person name="Zhao J."/>
            <person name="Liu C."/>
            <person name="Gao L."/>
            <person name="Xia E."/>
            <person name="Lu Y."/>
            <person name="Tai Y."/>
            <person name="She G."/>
            <person name="Sun J."/>
            <person name="Cao H."/>
            <person name="Tong W."/>
            <person name="Gao Q."/>
            <person name="Li Y."/>
            <person name="Deng W."/>
            <person name="Jiang X."/>
            <person name="Wang W."/>
            <person name="Chen Q."/>
            <person name="Zhang S."/>
            <person name="Li H."/>
            <person name="Wu J."/>
            <person name="Wang P."/>
            <person name="Li P."/>
            <person name="Shi C."/>
            <person name="Zheng F."/>
            <person name="Jian J."/>
            <person name="Huang B."/>
            <person name="Shan D."/>
            <person name="Shi M."/>
            <person name="Fang C."/>
            <person name="Yue Y."/>
            <person name="Li F."/>
            <person name="Li D."/>
            <person name="Wei S."/>
            <person name="Han B."/>
            <person name="Jiang C."/>
            <person name="Yin Y."/>
            <person name="Xia T."/>
            <person name="Zhang Z."/>
            <person name="Bennetzen J.L."/>
            <person name="Zhao S."/>
            <person name="Wan X."/>
        </authorList>
    </citation>
    <scope>NUCLEOTIDE SEQUENCE [LARGE SCALE GENOMIC DNA]</scope>
    <source>
        <strain evidence="6">cv. Shuchazao</strain>
        <tissue evidence="5">Leaf</tissue>
    </source>
</reference>
<feature type="region of interest" description="Disordered" evidence="4">
    <location>
        <begin position="568"/>
        <end position="594"/>
    </location>
</feature>
<dbReference type="STRING" id="542762.A0A4V3WQT6"/>
<dbReference type="InterPro" id="IPR007015">
    <property type="entry name" value="DNA_pol_V/MYBBP1A"/>
</dbReference>
<dbReference type="SUPFAM" id="SSF48371">
    <property type="entry name" value="ARM repeat"/>
    <property type="match status" value="1"/>
</dbReference>
<accession>A0A4V3WQT6</accession>
<dbReference type="GO" id="GO:0005730">
    <property type="term" value="C:nucleolus"/>
    <property type="evidence" value="ECO:0007669"/>
    <property type="project" value="InterPro"/>
</dbReference>
<dbReference type="Pfam" id="PF04931">
    <property type="entry name" value="DNA_pol_phi"/>
    <property type="match status" value="1"/>
</dbReference>
<evidence type="ECO:0000256" key="1">
    <source>
        <dbReference type="ARBA" id="ARBA00004123"/>
    </source>
</evidence>
<evidence type="ECO:0000256" key="4">
    <source>
        <dbReference type="SAM" id="MobiDB-lite"/>
    </source>
</evidence>
<dbReference type="InterPro" id="IPR016024">
    <property type="entry name" value="ARM-type_fold"/>
</dbReference>
<feature type="region of interest" description="Disordered" evidence="4">
    <location>
        <begin position="895"/>
        <end position="922"/>
    </location>
</feature>